<dbReference type="GO" id="GO:0046872">
    <property type="term" value="F:metal ion binding"/>
    <property type="evidence" value="ECO:0007669"/>
    <property type="project" value="UniProtKB-KW"/>
</dbReference>
<proteinExistence type="inferred from homology"/>
<keyword evidence="11" id="KW-1185">Reference proteome</keyword>
<dbReference type="InterPro" id="IPR046342">
    <property type="entry name" value="CBS_dom_sf"/>
</dbReference>
<accession>A0A220VF13</accession>
<evidence type="ECO:0000256" key="3">
    <source>
        <dbReference type="ARBA" id="ARBA00023122"/>
    </source>
</evidence>
<dbReference type="Pfam" id="PF01380">
    <property type="entry name" value="SIS"/>
    <property type="match status" value="1"/>
</dbReference>
<dbReference type="GO" id="GO:0005975">
    <property type="term" value="P:carbohydrate metabolic process"/>
    <property type="evidence" value="ECO:0007669"/>
    <property type="project" value="InterPro"/>
</dbReference>
<feature type="domain" description="SIS" evidence="9">
    <location>
        <begin position="32"/>
        <end position="175"/>
    </location>
</feature>
<dbReference type="CDD" id="cd05014">
    <property type="entry name" value="SIS_Kpsf"/>
    <property type="match status" value="1"/>
</dbReference>
<feature type="binding site" evidence="5">
    <location>
        <position position="73"/>
    </location>
    <ligand>
        <name>Zn(2+)</name>
        <dbReference type="ChEBI" id="CHEBI:29105"/>
    </ligand>
</feature>
<dbReference type="EMBL" id="CP022356">
    <property type="protein sequence ID" value="ASK78947.1"/>
    <property type="molecule type" value="Genomic_DNA"/>
</dbReference>
<comment type="catalytic activity">
    <reaction evidence="4">
        <text>D-arabinose 5-phosphate = D-ribulose 5-phosphate</text>
        <dbReference type="Rhea" id="RHEA:23104"/>
        <dbReference type="ChEBI" id="CHEBI:57693"/>
        <dbReference type="ChEBI" id="CHEBI:58121"/>
        <dbReference type="EC" id="5.3.1.13"/>
    </reaction>
</comment>
<dbReference type="Gene3D" id="3.10.580.10">
    <property type="entry name" value="CBS-domain"/>
    <property type="match status" value="1"/>
</dbReference>
<dbReference type="InterPro" id="IPR001347">
    <property type="entry name" value="SIS_dom"/>
</dbReference>
<dbReference type="PROSITE" id="PS51371">
    <property type="entry name" value="CBS"/>
    <property type="match status" value="1"/>
</dbReference>
<dbReference type="GO" id="GO:0019146">
    <property type="term" value="F:arabinose-5-phosphate isomerase activity"/>
    <property type="evidence" value="ECO:0007669"/>
    <property type="project" value="UniProtKB-EC"/>
</dbReference>
<dbReference type="Pfam" id="PF00571">
    <property type="entry name" value="CBS"/>
    <property type="match status" value="2"/>
</dbReference>
<dbReference type="InterPro" id="IPR035474">
    <property type="entry name" value="SIS_Kpsf"/>
</dbReference>
<feature type="site" description="Catalytically relevant" evidence="6">
    <location>
        <position position="184"/>
    </location>
</feature>
<evidence type="ECO:0000259" key="9">
    <source>
        <dbReference type="PROSITE" id="PS51464"/>
    </source>
</evidence>
<protein>
    <recommendedName>
        <fullName evidence="4">Arabinose 5-phosphate isomerase</fullName>
        <shortName evidence="4">API</shortName>
        <ecNumber evidence="4">5.3.1.13</ecNumber>
    </recommendedName>
</protein>
<dbReference type="GO" id="GO:1901135">
    <property type="term" value="P:carbohydrate derivative metabolic process"/>
    <property type="evidence" value="ECO:0007669"/>
    <property type="project" value="InterPro"/>
</dbReference>
<evidence type="ECO:0000313" key="10">
    <source>
        <dbReference type="EMBL" id="ASK78947.1"/>
    </source>
</evidence>
<evidence type="ECO:0000256" key="4">
    <source>
        <dbReference type="PIRNR" id="PIRNR004692"/>
    </source>
</evidence>
<evidence type="ECO:0000313" key="11">
    <source>
        <dbReference type="Proteomes" id="UP000242175"/>
    </source>
</evidence>
<dbReference type="OrthoDB" id="9762536at2"/>
<organism evidence="10 11">
    <name type="scientific">Paraphotobacterium marinum</name>
    <dbReference type="NCBI Taxonomy" id="1755811"/>
    <lineage>
        <taxon>Bacteria</taxon>
        <taxon>Pseudomonadati</taxon>
        <taxon>Pseudomonadota</taxon>
        <taxon>Gammaproteobacteria</taxon>
        <taxon>Vibrionales</taxon>
        <taxon>Vibrionaceae</taxon>
        <taxon>Paraphotobacterium</taxon>
    </lineage>
</organism>
<dbReference type="FunFam" id="3.40.50.10490:FF:000011">
    <property type="entry name" value="Arabinose 5-phosphate isomerase"/>
    <property type="match status" value="1"/>
</dbReference>
<keyword evidence="2" id="KW-0677">Repeat</keyword>
<keyword evidence="3 7" id="KW-0129">CBS domain</keyword>
<feature type="domain" description="CBS" evidence="8">
    <location>
        <begin position="201"/>
        <end position="259"/>
    </location>
</feature>
<evidence type="ECO:0000259" key="8">
    <source>
        <dbReference type="PROSITE" id="PS51371"/>
    </source>
</evidence>
<dbReference type="PANTHER" id="PTHR42745:SF1">
    <property type="entry name" value="ARABINOSE 5-PHOSPHATE ISOMERASE KDSD"/>
    <property type="match status" value="1"/>
</dbReference>
<dbReference type="NCBIfam" id="TIGR00393">
    <property type="entry name" value="kpsF"/>
    <property type="match status" value="1"/>
</dbReference>
<dbReference type="Proteomes" id="UP000242175">
    <property type="component" value="Chromosome small"/>
</dbReference>
<sequence>MTAKTHALEVIDIEIASLQHMKKNLDDNFNDAIDSILESKGRLIICGMGKSGIIGRKISASLSSTGTFSFFMHPGEAFHGDLGMVKSEDTMLLISNSGETEEVLKILPFLKDNKNLIISMTGNAKSSLAVASDYHLDVSVLEEACPLNLAPTTSTTATLVMGDAITVALMKKRNFKPEHYARYHPGGSLGKKLLSKVKHEMFTKDLPFVSLNATLVEMIDVITRGNLGLCIVEDAEETKGLVTDGDLRRALKEKGKNAFELIAKDILTANPLDISADASMEQAFNLMECKKITSLLVKEKQRVVGVIKK</sequence>
<dbReference type="PIRSF" id="PIRSF004692">
    <property type="entry name" value="KdsD_KpsF"/>
    <property type="match status" value="1"/>
</dbReference>
<comment type="similarity">
    <text evidence="1 4">Belongs to the SIS family. GutQ/KpsF subfamily.</text>
</comment>
<keyword evidence="4 10" id="KW-0413">Isomerase</keyword>
<name>A0A220VF13_9GAMM</name>
<dbReference type="EC" id="5.3.1.13" evidence="4"/>
<evidence type="ECO:0000256" key="2">
    <source>
        <dbReference type="ARBA" id="ARBA00022737"/>
    </source>
</evidence>
<keyword evidence="5" id="KW-0862">Zinc</keyword>
<keyword evidence="5" id="KW-0479">Metal-binding</keyword>
<dbReference type="RefSeq" id="WP_089073855.1">
    <property type="nucleotide sequence ID" value="NZ_CBCSAM010000006.1"/>
</dbReference>
<evidence type="ECO:0000256" key="6">
    <source>
        <dbReference type="PIRSR" id="PIRSR004692-3"/>
    </source>
</evidence>
<reference evidence="10 11" key="1">
    <citation type="journal article" date="2016" name="Int. J. Syst. Evol. Microbiol.">
        <title>Paraphotobacterium marinum gen. nov., sp. nov., a member of the family Vibrionaceae, isolated from surface seawater.</title>
        <authorList>
            <person name="Huang Z."/>
            <person name="Dong C."/>
            <person name="Shao Z."/>
        </authorList>
    </citation>
    <scope>NUCLEOTIDE SEQUENCE [LARGE SCALE GENOMIC DNA]</scope>
    <source>
        <strain evidence="10 11">NSCS20N07D</strain>
    </source>
</reference>
<gene>
    <name evidence="10" type="ORF">CF386_07720</name>
</gene>
<dbReference type="InterPro" id="IPR046348">
    <property type="entry name" value="SIS_dom_sf"/>
</dbReference>
<evidence type="ECO:0000256" key="5">
    <source>
        <dbReference type="PIRSR" id="PIRSR004692-2"/>
    </source>
</evidence>
<dbReference type="AlphaFoldDB" id="A0A220VF13"/>
<dbReference type="PANTHER" id="PTHR42745">
    <property type="match status" value="1"/>
</dbReference>
<evidence type="ECO:0000256" key="7">
    <source>
        <dbReference type="PROSITE-ProRule" id="PRU00703"/>
    </source>
</evidence>
<feature type="site" description="Catalytically relevant" evidence="6">
    <location>
        <position position="143"/>
    </location>
</feature>
<evidence type="ECO:0000256" key="1">
    <source>
        <dbReference type="ARBA" id="ARBA00008165"/>
    </source>
</evidence>
<dbReference type="PROSITE" id="PS51464">
    <property type="entry name" value="SIS"/>
    <property type="match status" value="1"/>
</dbReference>
<dbReference type="KEGG" id="pmai:CF386_07720"/>
<dbReference type="SUPFAM" id="SSF53697">
    <property type="entry name" value="SIS domain"/>
    <property type="match status" value="1"/>
</dbReference>
<feature type="site" description="Catalytically relevant" evidence="6">
    <location>
        <position position="102"/>
    </location>
</feature>
<dbReference type="Gene3D" id="3.40.50.10490">
    <property type="entry name" value="Glucose-6-phosphate isomerase like protein, domain 1"/>
    <property type="match status" value="1"/>
</dbReference>
<dbReference type="InterPro" id="IPR050986">
    <property type="entry name" value="GutQ/KpsF_isomerases"/>
</dbReference>
<dbReference type="GO" id="GO:0097367">
    <property type="term" value="F:carbohydrate derivative binding"/>
    <property type="evidence" value="ECO:0007669"/>
    <property type="project" value="InterPro"/>
</dbReference>
<dbReference type="InterPro" id="IPR000644">
    <property type="entry name" value="CBS_dom"/>
</dbReference>
<dbReference type="InterPro" id="IPR004800">
    <property type="entry name" value="KdsD/KpsF-type"/>
</dbReference>
<feature type="site" description="Catalytically relevant" evidence="6">
    <location>
        <position position="50"/>
    </location>
</feature>